<gene>
    <name evidence="2" type="ORF">THTE_1804</name>
</gene>
<feature type="compositionally biased region" description="Basic residues" evidence="1">
    <location>
        <begin position="30"/>
        <end position="39"/>
    </location>
</feature>
<evidence type="ECO:0000313" key="3">
    <source>
        <dbReference type="Proteomes" id="UP000215086"/>
    </source>
</evidence>
<organism evidence="2 3">
    <name type="scientific">Thermogutta terrifontis</name>
    <dbReference type="NCBI Taxonomy" id="1331910"/>
    <lineage>
        <taxon>Bacteria</taxon>
        <taxon>Pseudomonadati</taxon>
        <taxon>Planctomycetota</taxon>
        <taxon>Planctomycetia</taxon>
        <taxon>Pirellulales</taxon>
        <taxon>Thermoguttaceae</taxon>
        <taxon>Thermogutta</taxon>
    </lineage>
</organism>
<evidence type="ECO:0000256" key="1">
    <source>
        <dbReference type="SAM" id="MobiDB-lite"/>
    </source>
</evidence>
<dbReference type="Proteomes" id="UP000215086">
    <property type="component" value="Chromosome"/>
</dbReference>
<proteinExistence type="predicted"/>
<dbReference type="AlphaFoldDB" id="A0A286REM1"/>
<dbReference type="KEGG" id="ttf:THTE_1804"/>
<sequence>MPPQHKALPRSACLPSGKGKLATSQGLARLRPKNKMASN</sequence>
<evidence type="ECO:0000313" key="2">
    <source>
        <dbReference type="EMBL" id="ASV74406.1"/>
    </source>
</evidence>
<accession>A0A286REM1</accession>
<dbReference type="EMBL" id="CP018477">
    <property type="protein sequence ID" value="ASV74406.1"/>
    <property type="molecule type" value="Genomic_DNA"/>
</dbReference>
<name>A0A286REM1_9BACT</name>
<feature type="region of interest" description="Disordered" evidence="1">
    <location>
        <begin position="1"/>
        <end position="39"/>
    </location>
</feature>
<reference evidence="2 3" key="1">
    <citation type="journal article" name="Front. Microbiol.">
        <title>Sugar Metabolism of the First Thermophilic Planctomycete Thermogutta terrifontis: Comparative Genomic and Transcriptomic Approaches.</title>
        <authorList>
            <person name="Elcheninov A.G."/>
            <person name="Menzel P."/>
            <person name="Gudbergsdottir S.R."/>
            <person name="Slesarev A.I."/>
            <person name="Kadnikov V.V."/>
            <person name="Krogh A."/>
            <person name="Bonch-Osmolovskaya E.A."/>
            <person name="Peng X."/>
            <person name="Kublanov I.V."/>
        </authorList>
    </citation>
    <scope>NUCLEOTIDE SEQUENCE [LARGE SCALE GENOMIC DNA]</scope>
    <source>
        <strain evidence="2 3">R1</strain>
    </source>
</reference>
<protein>
    <submittedName>
        <fullName evidence="2">Uncharacterized protein</fullName>
    </submittedName>
</protein>
<keyword evidence="3" id="KW-1185">Reference proteome</keyword>